<reference evidence="1" key="1">
    <citation type="submission" date="2020-05" db="EMBL/GenBank/DDBJ databases">
        <authorList>
            <person name="Chiriac C."/>
            <person name="Salcher M."/>
            <person name="Ghai R."/>
            <person name="Kavagutti S V."/>
        </authorList>
    </citation>
    <scope>NUCLEOTIDE SEQUENCE</scope>
</reference>
<dbReference type="EMBL" id="LR797331">
    <property type="protein sequence ID" value="CAB4203422.1"/>
    <property type="molecule type" value="Genomic_DNA"/>
</dbReference>
<accession>A0A6J5S0H8</accession>
<organism evidence="1">
    <name type="scientific">uncultured Caudovirales phage</name>
    <dbReference type="NCBI Taxonomy" id="2100421"/>
    <lineage>
        <taxon>Viruses</taxon>
        <taxon>Duplodnaviria</taxon>
        <taxon>Heunggongvirae</taxon>
        <taxon>Uroviricota</taxon>
        <taxon>Caudoviricetes</taxon>
        <taxon>Peduoviridae</taxon>
        <taxon>Maltschvirus</taxon>
        <taxon>Maltschvirus maltsch</taxon>
    </lineage>
</organism>
<proteinExistence type="predicted"/>
<gene>
    <name evidence="1" type="ORF">UFOVP1382_39</name>
</gene>
<protein>
    <submittedName>
        <fullName evidence="1">Uncharacterized protein</fullName>
    </submittedName>
</protein>
<sequence length="113" mass="12965">MSALPESWEWRPGMKAVGRRADGSPFGHEKAWFRVEETVRRLSGDWRDAQPDHNDPSTVGAMLSLMRDRLNDQEAHLIYDDVYWRVVTSGEPSWWLGTSEFGAIMDCLKDLSP</sequence>
<evidence type="ECO:0000313" key="1">
    <source>
        <dbReference type="EMBL" id="CAB4203422.1"/>
    </source>
</evidence>
<name>A0A6J5S0H8_9CAUD</name>